<reference evidence="2" key="1">
    <citation type="journal article" date="2006" name="PLoS Biol.">
        <title>Macronuclear genome sequence of the ciliate Tetrahymena thermophila, a model eukaryote.</title>
        <authorList>
            <person name="Eisen J.A."/>
            <person name="Coyne R.S."/>
            <person name="Wu M."/>
            <person name="Wu D."/>
            <person name="Thiagarajan M."/>
            <person name="Wortman J.R."/>
            <person name="Badger J.H."/>
            <person name="Ren Q."/>
            <person name="Amedeo P."/>
            <person name="Jones K.M."/>
            <person name="Tallon L.J."/>
            <person name="Delcher A.L."/>
            <person name="Salzberg S.L."/>
            <person name="Silva J.C."/>
            <person name="Haas B.J."/>
            <person name="Majoros W.H."/>
            <person name="Farzad M."/>
            <person name="Carlton J.M."/>
            <person name="Smith R.K. Jr."/>
            <person name="Garg J."/>
            <person name="Pearlman R.E."/>
            <person name="Karrer K.M."/>
            <person name="Sun L."/>
            <person name="Manning G."/>
            <person name="Elde N.C."/>
            <person name="Turkewitz A.P."/>
            <person name="Asai D.J."/>
            <person name="Wilkes D.E."/>
            <person name="Wang Y."/>
            <person name="Cai H."/>
            <person name="Collins K."/>
            <person name="Stewart B.A."/>
            <person name="Lee S.R."/>
            <person name="Wilamowska K."/>
            <person name="Weinberg Z."/>
            <person name="Ruzzo W.L."/>
            <person name="Wloga D."/>
            <person name="Gaertig J."/>
            <person name="Frankel J."/>
            <person name="Tsao C.-C."/>
            <person name="Gorovsky M.A."/>
            <person name="Keeling P.J."/>
            <person name="Waller R.F."/>
            <person name="Patron N.J."/>
            <person name="Cherry J.M."/>
            <person name="Stover N.A."/>
            <person name="Krieger C.J."/>
            <person name="del Toro C."/>
            <person name="Ryder H.F."/>
            <person name="Williamson S.C."/>
            <person name="Barbeau R.A."/>
            <person name="Hamilton E.P."/>
            <person name="Orias E."/>
        </authorList>
    </citation>
    <scope>NUCLEOTIDE SEQUENCE [LARGE SCALE GENOMIC DNA]</scope>
    <source>
        <strain evidence="2">SB210</strain>
    </source>
</reference>
<dbReference type="KEGG" id="tet:TTHERM_000586872"/>
<name>W7XIN1_TETTS</name>
<dbReference type="InParanoid" id="W7XIN1"/>
<evidence type="ECO:0000313" key="2">
    <source>
        <dbReference type="Proteomes" id="UP000009168"/>
    </source>
</evidence>
<keyword evidence="2" id="KW-1185">Reference proteome</keyword>
<dbReference type="EMBL" id="GG662637">
    <property type="protein sequence ID" value="EWS73444.1"/>
    <property type="molecule type" value="Genomic_DNA"/>
</dbReference>
<dbReference type="GeneID" id="24439730"/>
<dbReference type="AlphaFoldDB" id="W7XIN1"/>
<sequence length="266" mass="31007">MNQFVNRLQTQILDFIIKYFQRAKLQYTPQIKSQLFISLQQLQTIVKQLNKKKAFTVQPKAPSAQLTLLQTGKKLLKLLCDETQIIFVQFLNSAYVQYFIEADFKLLYPPITQRLSYGSSQTKLMSIPLDISTFQQVFIGDKSYLNIINDLSEKQEIISNIILFSIQQLKGKFLIFHICIQNELLYEAFNVNLSFSTLKTEKEYYFQIIRYLLESSLAQIIASSKKELQSQNSSQKSLSNALKQESYKRYELPLKEQITSNAIMLF</sequence>
<dbReference type="RefSeq" id="XP_012654015.1">
    <property type="nucleotide sequence ID" value="XM_012798561.1"/>
</dbReference>
<proteinExistence type="predicted"/>
<accession>W7XIN1</accession>
<organism evidence="1 2">
    <name type="scientific">Tetrahymena thermophila (strain SB210)</name>
    <dbReference type="NCBI Taxonomy" id="312017"/>
    <lineage>
        <taxon>Eukaryota</taxon>
        <taxon>Sar</taxon>
        <taxon>Alveolata</taxon>
        <taxon>Ciliophora</taxon>
        <taxon>Intramacronucleata</taxon>
        <taxon>Oligohymenophorea</taxon>
        <taxon>Hymenostomatida</taxon>
        <taxon>Tetrahymenina</taxon>
        <taxon>Tetrahymenidae</taxon>
        <taxon>Tetrahymena</taxon>
    </lineage>
</organism>
<evidence type="ECO:0000313" key="1">
    <source>
        <dbReference type="EMBL" id="EWS73444.1"/>
    </source>
</evidence>
<protein>
    <submittedName>
        <fullName evidence="1">Uncharacterized protein</fullName>
    </submittedName>
</protein>
<gene>
    <name evidence="1" type="ORF">TTHERM_000586872</name>
</gene>
<dbReference type="Proteomes" id="UP000009168">
    <property type="component" value="Unassembled WGS sequence"/>
</dbReference>